<feature type="transmembrane region" description="Helical" evidence="11">
    <location>
        <begin position="134"/>
        <end position="156"/>
    </location>
</feature>
<evidence type="ECO:0000256" key="9">
    <source>
        <dbReference type="ARBA" id="ARBA00023136"/>
    </source>
</evidence>
<keyword evidence="6 11" id="KW-0812">Transmembrane</keyword>
<keyword evidence="10" id="KW-0325">Glycoprotein</keyword>
<evidence type="ECO:0000256" key="7">
    <source>
        <dbReference type="ARBA" id="ARBA00022971"/>
    </source>
</evidence>
<sequence>MSSRSVISSFYDISLRSPLSPRPKIPEIPHPYREPVLHNFGHEYAASSIYTDLDQSKIKTKTFSDSFCDSSSNKSATLTSFSFPNTFNKDLNCYVSKTEPEYPTESKIYINRATDLLPYLGLLARISQTLFNKITLITVVIIIQTVIFSKFLQYGIREAQSTTENSCSFINSLGSSISYGPQLIYSVVGTLVSAQFDLIKSTVVRDIQSGISQFSNESQKTIVSLSESYEGILQLSALVANSSSLNTTQYLTEWVKHAINSTTTVIEGELNEVKSSLKGLQSTLSESSVLFQNISMGSVQNISLQNVRDIKIPTDTNGELAKLASSETNIILTISNNTTHTINSELLALNEKIKGLSMDSIYNSSKIEKYFSDSQSSLNVGQLCMRDSQIVEYFSHISNSLRSSLRACIISLAVIGMTIILLVMLYEYFVTWKGLESFARNLHEGELGDVIDKLNYLTSPVVSRLGNYVCKYFINDEVRTSLRWLFRYIFSDRFLFLLLIVSSGYISTICQQSLLSSLVNNHNTDTFGTGSSGALVWSNNSRSYDESIEVWANKTNVFMNEALTNMSETISIEMITPIQSINDTIDAYSSKLVNQFNKYFNGSVLDSFPQNSTLMNDILSSLGALANNTAFDLKNKQTVLMMSKPLSILEMPSIGNQYFLSLPGAQLAKSLSTTPTGSSISKIMSNGNTSTLDDIITVSNRVISVQIRMYGVLLSIWALYILLSGLRVGIIILQTRRNFLIERRT</sequence>
<gene>
    <name evidence="12" type="ORF">NADFUDRAFT_52211</name>
</gene>
<proteinExistence type="inferred from homology"/>
<protein>
    <recommendedName>
        <fullName evidence="4 11">Plasma membrane fusion protein PRM1</fullName>
    </recommendedName>
</protein>
<evidence type="ECO:0000256" key="5">
    <source>
        <dbReference type="ARBA" id="ARBA00022475"/>
    </source>
</evidence>
<accession>A0A1E3PI88</accession>
<comment type="similarity">
    <text evidence="3 11">Belongs to the PRM1 family.</text>
</comment>
<evidence type="ECO:0000256" key="8">
    <source>
        <dbReference type="ARBA" id="ARBA00022989"/>
    </source>
</evidence>
<comment type="function">
    <text evidence="1 11">Involved in cell fusion during mating by stabilizing the plasma membrane fusion event.</text>
</comment>
<comment type="caution">
    <text evidence="11">Lacks conserved residue(s) required for the propagation of feature annotation.</text>
</comment>
<evidence type="ECO:0000256" key="4">
    <source>
        <dbReference type="ARBA" id="ARBA00017621"/>
    </source>
</evidence>
<keyword evidence="5 11" id="KW-1003">Cell membrane</keyword>
<dbReference type="InterPro" id="IPR026777">
    <property type="entry name" value="PRM1"/>
</dbReference>
<dbReference type="GO" id="GO:0005886">
    <property type="term" value="C:plasma membrane"/>
    <property type="evidence" value="ECO:0007669"/>
    <property type="project" value="UniProtKB-SubCell"/>
</dbReference>
<keyword evidence="9 11" id="KW-0472">Membrane</keyword>
<dbReference type="PANTHER" id="PTHR31030:SF1">
    <property type="entry name" value="PLASMA MEMBRANE FUSION PROTEIN PRM1"/>
    <property type="match status" value="1"/>
</dbReference>
<dbReference type="STRING" id="857566.A0A1E3PI88"/>
<feature type="transmembrane region" description="Helical" evidence="11">
    <location>
        <begin position="709"/>
        <end position="733"/>
    </location>
</feature>
<evidence type="ECO:0000313" key="12">
    <source>
        <dbReference type="EMBL" id="ODQ64577.1"/>
    </source>
</evidence>
<dbReference type="EMBL" id="KV454411">
    <property type="protein sequence ID" value="ODQ64577.1"/>
    <property type="molecule type" value="Genomic_DNA"/>
</dbReference>
<name>A0A1E3PI88_9ASCO</name>
<evidence type="ECO:0000313" key="13">
    <source>
        <dbReference type="Proteomes" id="UP000095009"/>
    </source>
</evidence>
<dbReference type="AlphaFoldDB" id="A0A1E3PI88"/>
<evidence type="ECO:0000256" key="3">
    <source>
        <dbReference type="ARBA" id="ARBA00010780"/>
    </source>
</evidence>
<dbReference type="GO" id="GO:0032220">
    <property type="term" value="P:plasma membrane fusion involved in cytogamy"/>
    <property type="evidence" value="ECO:0007669"/>
    <property type="project" value="TreeGrafter"/>
</dbReference>
<evidence type="ECO:0000256" key="6">
    <source>
        <dbReference type="ARBA" id="ARBA00022692"/>
    </source>
</evidence>
<reference evidence="12 13" key="1">
    <citation type="journal article" date="2016" name="Proc. Natl. Acad. Sci. U.S.A.">
        <title>Comparative genomics of biotechnologically important yeasts.</title>
        <authorList>
            <person name="Riley R."/>
            <person name="Haridas S."/>
            <person name="Wolfe K.H."/>
            <person name="Lopes M.R."/>
            <person name="Hittinger C.T."/>
            <person name="Goeker M."/>
            <person name="Salamov A.A."/>
            <person name="Wisecaver J.H."/>
            <person name="Long T.M."/>
            <person name="Calvey C.H."/>
            <person name="Aerts A.L."/>
            <person name="Barry K.W."/>
            <person name="Choi C."/>
            <person name="Clum A."/>
            <person name="Coughlan A.Y."/>
            <person name="Deshpande S."/>
            <person name="Douglass A.P."/>
            <person name="Hanson S.J."/>
            <person name="Klenk H.-P."/>
            <person name="LaButti K.M."/>
            <person name="Lapidus A."/>
            <person name="Lindquist E.A."/>
            <person name="Lipzen A.M."/>
            <person name="Meier-Kolthoff J.P."/>
            <person name="Ohm R.A."/>
            <person name="Otillar R.P."/>
            <person name="Pangilinan J.L."/>
            <person name="Peng Y."/>
            <person name="Rokas A."/>
            <person name="Rosa C.A."/>
            <person name="Scheuner C."/>
            <person name="Sibirny A.A."/>
            <person name="Slot J.C."/>
            <person name="Stielow J.B."/>
            <person name="Sun H."/>
            <person name="Kurtzman C.P."/>
            <person name="Blackwell M."/>
            <person name="Grigoriev I.V."/>
            <person name="Jeffries T.W."/>
        </authorList>
    </citation>
    <scope>NUCLEOTIDE SEQUENCE [LARGE SCALE GENOMIC DNA]</scope>
    <source>
        <strain evidence="12 13">DSM 6958</strain>
    </source>
</reference>
<evidence type="ECO:0000256" key="11">
    <source>
        <dbReference type="RuleBase" id="RU366035"/>
    </source>
</evidence>
<evidence type="ECO:0000256" key="2">
    <source>
        <dbReference type="ARBA" id="ARBA00004651"/>
    </source>
</evidence>
<dbReference type="Proteomes" id="UP000095009">
    <property type="component" value="Unassembled WGS sequence"/>
</dbReference>
<comment type="subcellular location">
    <subcellularLocation>
        <location evidence="2 11">Cell membrane</location>
        <topology evidence="2 11">Multi-pass membrane protein</topology>
    </subcellularLocation>
</comment>
<evidence type="ECO:0000256" key="10">
    <source>
        <dbReference type="ARBA" id="ARBA00023180"/>
    </source>
</evidence>
<keyword evidence="13" id="KW-1185">Reference proteome</keyword>
<organism evidence="12 13">
    <name type="scientific">Nadsonia fulvescens var. elongata DSM 6958</name>
    <dbReference type="NCBI Taxonomy" id="857566"/>
    <lineage>
        <taxon>Eukaryota</taxon>
        <taxon>Fungi</taxon>
        <taxon>Dikarya</taxon>
        <taxon>Ascomycota</taxon>
        <taxon>Saccharomycotina</taxon>
        <taxon>Dipodascomycetes</taxon>
        <taxon>Dipodascales</taxon>
        <taxon>Dipodascales incertae sedis</taxon>
        <taxon>Nadsonia</taxon>
    </lineage>
</organism>
<dbReference type="PANTHER" id="PTHR31030">
    <property type="entry name" value="PLASMA MEMBRANE FUSION PROTEIN PRM1"/>
    <property type="match status" value="1"/>
</dbReference>
<evidence type="ECO:0000256" key="1">
    <source>
        <dbReference type="ARBA" id="ARBA00002512"/>
    </source>
</evidence>
<dbReference type="GO" id="GO:0043332">
    <property type="term" value="C:mating projection tip"/>
    <property type="evidence" value="ECO:0007669"/>
    <property type="project" value="UniProtKB-UniRule"/>
</dbReference>
<keyword evidence="7 11" id="KW-0184">Conjugation</keyword>
<keyword evidence="8 11" id="KW-1133">Transmembrane helix</keyword>
<feature type="transmembrane region" description="Helical" evidence="11">
    <location>
        <begin position="409"/>
        <end position="430"/>
    </location>
</feature>